<keyword evidence="4" id="KW-1185">Reference proteome</keyword>
<gene>
    <name evidence="3" type="ORF">CRE_10021</name>
</gene>
<dbReference type="KEGG" id="crq:GCK72_014699"/>
<reference evidence="3" key="1">
    <citation type="submission" date="2007-07" db="EMBL/GenBank/DDBJ databases">
        <title>PCAP assembly of the Caenorhabditis remanei genome.</title>
        <authorList>
            <consortium name="The Caenorhabditis remanei Sequencing Consortium"/>
            <person name="Wilson R.K."/>
        </authorList>
    </citation>
    <scope>NUCLEOTIDE SEQUENCE [LARGE SCALE GENOMIC DNA]</scope>
    <source>
        <strain evidence="3">PB4641</strain>
    </source>
</reference>
<feature type="transmembrane region" description="Helical" evidence="2">
    <location>
        <begin position="219"/>
        <end position="237"/>
    </location>
</feature>
<dbReference type="eggNOG" id="ENOG502RVSI">
    <property type="taxonomic scope" value="Eukaryota"/>
</dbReference>
<protein>
    <submittedName>
        <fullName evidence="3">Uncharacterized protein</fullName>
    </submittedName>
</protein>
<feature type="compositionally biased region" description="Basic and acidic residues" evidence="1">
    <location>
        <begin position="390"/>
        <end position="402"/>
    </location>
</feature>
<dbReference type="RefSeq" id="XP_003108219.2">
    <property type="nucleotide sequence ID" value="XM_003108171.2"/>
</dbReference>
<dbReference type="OMA" id="GYFLLWY"/>
<sequence length="482" mass="54605">MSNMTEEFGGDEISSSISLEVFKLLNGTDDEVINISPDLSNNTEQANILSLLNDFFPNSTTTMTPIDAEGLEYLNDLSGNESRIIDLNKEYTHNGSMMTVSYLVMITFIFYVPRIIYFRVSRISKDRQVPGYFLLWYLSLIACVAAVIHFGCFQMSISGSSHFNSSITSFEEQLSNFYILKASAASINRLVAPIVAVLCIQQIATHTRFDIPILQEVKVHALLCLVITIFVVGYSFLREYFVMSALDSSSEVYPDRIHVDLYDVIAPLITSVLFFFARQNLSRQSVYSTEQCGPNNPTTLDRISKVAVFQTVMIFFTFGSLLMAPSEEEERHADSSGLFLSIFFLTAQTPFVHWVLFRSLLRSRKPTRLCFLSCFGQEEKVGVAPEDVEMERQQNKEANEKKDEEEEEDDDDDEDEEPETLDANKIVIMPASQVEEIIRREAIEIIEVNSEEVPEERPEVAGAVNENSQNAGERRNNNDNNK</sequence>
<dbReference type="CTD" id="9798843"/>
<evidence type="ECO:0000313" key="3">
    <source>
        <dbReference type="EMBL" id="EFO93019.1"/>
    </source>
</evidence>
<name>E3M6U2_CAERE</name>
<feature type="transmembrane region" description="Helical" evidence="2">
    <location>
        <begin position="257"/>
        <end position="277"/>
    </location>
</feature>
<evidence type="ECO:0000256" key="2">
    <source>
        <dbReference type="SAM" id="Phobius"/>
    </source>
</evidence>
<evidence type="ECO:0000256" key="1">
    <source>
        <dbReference type="SAM" id="MobiDB-lite"/>
    </source>
</evidence>
<feature type="transmembrane region" description="Helical" evidence="2">
    <location>
        <begin position="177"/>
        <end position="198"/>
    </location>
</feature>
<feature type="compositionally biased region" description="Acidic residues" evidence="1">
    <location>
        <begin position="403"/>
        <end position="420"/>
    </location>
</feature>
<keyword evidence="2" id="KW-0472">Membrane</keyword>
<dbReference type="HOGENOM" id="CLU_040221_0_0_1"/>
<dbReference type="FunCoup" id="E3M6U2">
    <property type="interactions" value="519"/>
</dbReference>
<evidence type="ECO:0000313" key="4">
    <source>
        <dbReference type="Proteomes" id="UP000008281"/>
    </source>
</evidence>
<feature type="region of interest" description="Disordered" evidence="1">
    <location>
        <begin position="447"/>
        <end position="482"/>
    </location>
</feature>
<keyword evidence="2" id="KW-0812">Transmembrane</keyword>
<dbReference type="Proteomes" id="UP000008281">
    <property type="component" value="Unassembled WGS sequence"/>
</dbReference>
<dbReference type="OrthoDB" id="5870595at2759"/>
<feature type="transmembrane region" description="Helical" evidence="2">
    <location>
        <begin position="336"/>
        <end position="357"/>
    </location>
</feature>
<feature type="transmembrane region" description="Helical" evidence="2">
    <location>
        <begin position="132"/>
        <end position="157"/>
    </location>
</feature>
<dbReference type="GeneID" id="9798843"/>
<feature type="region of interest" description="Disordered" evidence="1">
    <location>
        <begin position="385"/>
        <end position="428"/>
    </location>
</feature>
<organism evidence="4">
    <name type="scientific">Caenorhabditis remanei</name>
    <name type="common">Caenorhabditis vulgaris</name>
    <dbReference type="NCBI Taxonomy" id="31234"/>
    <lineage>
        <taxon>Eukaryota</taxon>
        <taxon>Metazoa</taxon>
        <taxon>Ecdysozoa</taxon>
        <taxon>Nematoda</taxon>
        <taxon>Chromadorea</taxon>
        <taxon>Rhabditida</taxon>
        <taxon>Rhabditina</taxon>
        <taxon>Rhabditomorpha</taxon>
        <taxon>Rhabditoidea</taxon>
        <taxon>Rhabditidae</taxon>
        <taxon>Peloderinae</taxon>
        <taxon>Caenorhabditis</taxon>
    </lineage>
</organism>
<dbReference type="InParanoid" id="E3M6U2"/>
<proteinExistence type="predicted"/>
<feature type="transmembrane region" description="Helical" evidence="2">
    <location>
        <begin position="100"/>
        <end position="120"/>
    </location>
</feature>
<accession>E3M6U2</accession>
<dbReference type="AlphaFoldDB" id="E3M6U2"/>
<dbReference type="EMBL" id="DS268426">
    <property type="protein sequence ID" value="EFO93019.1"/>
    <property type="molecule type" value="Genomic_DNA"/>
</dbReference>
<feature type="compositionally biased region" description="Basic and acidic residues" evidence="1">
    <location>
        <begin position="472"/>
        <end position="482"/>
    </location>
</feature>
<keyword evidence="2" id="KW-1133">Transmembrane helix</keyword>
<feature type="transmembrane region" description="Helical" evidence="2">
    <location>
        <begin position="306"/>
        <end position="324"/>
    </location>
</feature>